<comment type="subcellular location">
    <subcellularLocation>
        <location evidence="1">Secreted</location>
    </subcellularLocation>
</comment>
<dbReference type="InterPro" id="IPR017853">
    <property type="entry name" value="GH"/>
</dbReference>
<dbReference type="OrthoDB" id="3012298at2759"/>
<proteinExistence type="predicted"/>
<gene>
    <name evidence="3" type="ORF">CSUB01_09674</name>
</gene>
<keyword evidence="4" id="KW-1185">Reference proteome</keyword>
<dbReference type="SUPFAM" id="SSF51445">
    <property type="entry name" value="(Trans)glycosidases"/>
    <property type="match status" value="1"/>
</dbReference>
<evidence type="ECO:0000256" key="1">
    <source>
        <dbReference type="ARBA" id="ARBA00004613"/>
    </source>
</evidence>
<dbReference type="PROSITE" id="PS01095">
    <property type="entry name" value="GH18_1"/>
    <property type="match status" value="1"/>
</dbReference>
<dbReference type="EMBL" id="JMSE01001169">
    <property type="protein sequence ID" value="KDN63994.1"/>
    <property type="molecule type" value="Genomic_DNA"/>
</dbReference>
<dbReference type="Proteomes" id="UP000027238">
    <property type="component" value="Unassembled WGS sequence"/>
</dbReference>
<dbReference type="InterPro" id="IPR001579">
    <property type="entry name" value="Glyco_hydro_18_chit_AS"/>
</dbReference>
<accession>A0A066X8I8</accession>
<dbReference type="HOGENOM" id="CLU_828999_0_0_1"/>
<reference evidence="4" key="1">
    <citation type="journal article" date="2014" name="Genome Announc.">
        <title>Draft genome sequence of Colletotrichum sublineola, a destructive pathogen of cultivated sorghum.</title>
        <authorList>
            <person name="Baroncelli R."/>
            <person name="Sanz-Martin J.M."/>
            <person name="Rech G.E."/>
            <person name="Sukno S.A."/>
            <person name="Thon M.R."/>
        </authorList>
    </citation>
    <scope>NUCLEOTIDE SEQUENCE [LARGE SCALE GENOMIC DNA]</scope>
    <source>
        <strain evidence="4">TX430BB</strain>
    </source>
</reference>
<sequence length="330" mass="37159">MAAGPWSSRFVGSHFFLPEPKADNEAWETIPPSWNGIRFDAIDVLFVSPFFLKADDDSSFVLGDGSNLNARFEWVVRAARSKNPNIKIILEQFYHDEPETDYRAFHGDQGKIQRYAESVAAFIGEWHNKTLPALTGDGQVSARIDGFDVDVESSTKEADLPKVLAAVRATLGALASRLNGPPFSVSITPAWTDFLDESIPSSCDYVNMQNYSGGVYTFAENYLNAVHGLRKEQLVWGFASEQPWRNSLTVFSQAREKVLEVVNGQTVGVYTWRINSDNYVYENIFQVWMYNLVHGVTLPDSREERIIEKYWPFGGRTGENGPLILPQDLN</sequence>
<dbReference type="Gene3D" id="3.20.20.80">
    <property type="entry name" value="Glycosidases"/>
    <property type="match status" value="1"/>
</dbReference>
<keyword evidence="2" id="KW-0964">Secreted</keyword>
<comment type="caution">
    <text evidence="3">The sequence shown here is derived from an EMBL/GenBank/DDBJ whole genome shotgun (WGS) entry which is preliminary data.</text>
</comment>
<dbReference type="GO" id="GO:0005975">
    <property type="term" value="P:carbohydrate metabolic process"/>
    <property type="evidence" value="ECO:0007669"/>
    <property type="project" value="InterPro"/>
</dbReference>
<evidence type="ECO:0000313" key="3">
    <source>
        <dbReference type="EMBL" id="KDN63994.1"/>
    </source>
</evidence>
<evidence type="ECO:0000313" key="4">
    <source>
        <dbReference type="Proteomes" id="UP000027238"/>
    </source>
</evidence>
<dbReference type="GO" id="GO:0005576">
    <property type="term" value="C:extracellular region"/>
    <property type="evidence" value="ECO:0007669"/>
    <property type="project" value="UniProtKB-SubCell"/>
</dbReference>
<evidence type="ECO:0000256" key="2">
    <source>
        <dbReference type="ARBA" id="ARBA00022525"/>
    </source>
</evidence>
<protein>
    <submittedName>
        <fullName evidence="3">Uncharacterized protein</fullName>
    </submittedName>
</protein>
<dbReference type="AlphaFoldDB" id="A0A066X8I8"/>
<dbReference type="GO" id="GO:0004553">
    <property type="term" value="F:hydrolase activity, hydrolyzing O-glycosyl compounds"/>
    <property type="evidence" value="ECO:0007669"/>
    <property type="project" value="InterPro"/>
</dbReference>
<organism evidence="3 4">
    <name type="scientific">Colletotrichum sublineola</name>
    <name type="common">Sorghum anthracnose fungus</name>
    <dbReference type="NCBI Taxonomy" id="1173701"/>
    <lineage>
        <taxon>Eukaryota</taxon>
        <taxon>Fungi</taxon>
        <taxon>Dikarya</taxon>
        <taxon>Ascomycota</taxon>
        <taxon>Pezizomycotina</taxon>
        <taxon>Sordariomycetes</taxon>
        <taxon>Hypocreomycetidae</taxon>
        <taxon>Glomerellales</taxon>
        <taxon>Glomerellaceae</taxon>
        <taxon>Colletotrichum</taxon>
        <taxon>Colletotrichum graminicola species complex</taxon>
    </lineage>
</organism>
<name>A0A066X8I8_COLSU</name>